<protein>
    <submittedName>
        <fullName evidence="1">Uncharacterized protein</fullName>
    </submittedName>
</protein>
<evidence type="ECO:0000313" key="1">
    <source>
        <dbReference type="EMBL" id="RHX85002.1"/>
    </source>
</evidence>
<reference evidence="2" key="1">
    <citation type="submission" date="2018-05" db="EMBL/GenBank/DDBJ databases">
        <title>Leptospira yasudae sp. nov. and Leptospira stimsonii sp. nov., two pathogenic species of the genus Leptospira isolated from environmental sources.</title>
        <authorList>
            <person name="Casanovas-Massana A."/>
            <person name="Hamond C."/>
            <person name="Santos L.A."/>
            <person name="Hacker K.P."/>
            <person name="Balassiano I."/>
            <person name="Medeiros M.A."/>
            <person name="Reis M.G."/>
            <person name="Ko A.I."/>
            <person name="Wunder E.A."/>
        </authorList>
    </citation>
    <scope>NUCLEOTIDE SEQUENCE [LARGE SCALE GENOMIC DNA]</scope>
    <source>
        <strain evidence="2">AMB6-RJ</strain>
    </source>
</reference>
<organism evidence="1 2">
    <name type="scientific">Leptospira stimsonii</name>
    <dbReference type="NCBI Taxonomy" id="2202203"/>
    <lineage>
        <taxon>Bacteria</taxon>
        <taxon>Pseudomonadati</taxon>
        <taxon>Spirochaetota</taxon>
        <taxon>Spirochaetia</taxon>
        <taxon>Leptospirales</taxon>
        <taxon>Leptospiraceae</taxon>
        <taxon>Leptospira</taxon>
    </lineage>
</organism>
<accession>A0A8B3CR75</accession>
<sequence length="123" mass="14348">MNATIVSKDKRKRRTSISISTSSLFQKLPKPSVSIEAKTTISAGVRTEMGNPFLKILILNYPKIRDSFGDRLERKPWFKIYYIAICKSVKRTLLIQIEKFVRNVFLQKEFRIFELVYGIFLSP</sequence>
<proteinExistence type="predicted"/>
<dbReference type="Proteomes" id="UP000266669">
    <property type="component" value="Unassembled WGS sequence"/>
</dbReference>
<dbReference type="AlphaFoldDB" id="A0A8B3CR75"/>
<gene>
    <name evidence="1" type="ORF">DLM78_16405</name>
</gene>
<evidence type="ECO:0000313" key="2">
    <source>
        <dbReference type="Proteomes" id="UP000266669"/>
    </source>
</evidence>
<name>A0A8B3CR75_9LEPT</name>
<comment type="caution">
    <text evidence="1">The sequence shown here is derived from an EMBL/GenBank/DDBJ whole genome shotgun (WGS) entry which is preliminary data.</text>
</comment>
<dbReference type="EMBL" id="QHCS01000004">
    <property type="protein sequence ID" value="RHX85002.1"/>
    <property type="molecule type" value="Genomic_DNA"/>
</dbReference>